<proteinExistence type="predicted"/>
<dbReference type="RefSeq" id="WP_136837681.1">
    <property type="nucleotide sequence ID" value="NZ_SWBQ01000007.1"/>
</dbReference>
<accession>A0A4U1CCF6</accession>
<name>A0A4U1CCF6_9SPHI</name>
<dbReference type="InterPro" id="IPR006860">
    <property type="entry name" value="FecR"/>
</dbReference>
<sequence length="394" mass="43675">MTKYSAKQLLERYIEGTCSAEEKAIVESWHLKELERKNFEPDPNQLEQAHENIWRSINSRSKDNFPRPILKRLPYRYAAAVIVTIALSAALFFFIQKNTGYATVKELLVKSGKDFIPGGNKAILTLADGSKISLTDAATGKLINQSGISITKTKDGQVIYKIDSKEAADVKLKQPIYNTITTPKGGQFQIDLPDGSKIWLNAESSLKYPMVFKGDIRKVELTGEAYFEVAKAGQPFIVASNGQEVEVLGTHFNINSYADEGNTKTTLLEGSVSVAGLGSPQIVNRNSNIVILQPNQQAILNTNNIIKVQEADIENAMAWKNNLFIFKGESIESITRKLSRWYDVEFSFEGNASNLSYVGIVSRSKNISSVLSIMEGAGNVHFKIDGRRITIITK</sequence>
<keyword evidence="1" id="KW-0812">Transmembrane</keyword>
<comment type="caution">
    <text evidence="4">The sequence shown here is derived from an EMBL/GenBank/DDBJ whole genome shotgun (WGS) entry which is preliminary data.</text>
</comment>
<evidence type="ECO:0000313" key="4">
    <source>
        <dbReference type="EMBL" id="TKC03658.1"/>
    </source>
</evidence>
<dbReference type="Pfam" id="PF16344">
    <property type="entry name" value="FecR_C"/>
    <property type="match status" value="1"/>
</dbReference>
<evidence type="ECO:0000259" key="2">
    <source>
        <dbReference type="Pfam" id="PF04773"/>
    </source>
</evidence>
<keyword evidence="5" id="KW-1185">Reference proteome</keyword>
<evidence type="ECO:0000256" key="1">
    <source>
        <dbReference type="SAM" id="Phobius"/>
    </source>
</evidence>
<keyword evidence="1" id="KW-0472">Membrane</keyword>
<dbReference type="Gene3D" id="2.60.120.1440">
    <property type="match status" value="1"/>
</dbReference>
<dbReference type="OrthoDB" id="1099963at2"/>
<organism evidence="4 5">
    <name type="scientific">Pedobacter frigoris</name>
    <dbReference type="NCBI Taxonomy" id="2571272"/>
    <lineage>
        <taxon>Bacteria</taxon>
        <taxon>Pseudomonadati</taxon>
        <taxon>Bacteroidota</taxon>
        <taxon>Sphingobacteriia</taxon>
        <taxon>Sphingobacteriales</taxon>
        <taxon>Sphingobacteriaceae</taxon>
        <taxon>Pedobacter</taxon>
    </lineage>
</organism>
<dbReference type="Gene3D" id="3.55.50.30">
    <property type="match status" value="1"/>
</dbReference>
<dbReference type="EMBL" id="SWBQ01000007">
    <property type="protein sequence ID" value="TKC03658.1"/>
    <property type="molecule type" value="Genomic_DNA"/>
</dbReference>
<feature type="domain" description="FecR protein" evidence="2">
    <location>
        <begin position="179"/>
        <end position="272"/>
    </location>
</feature>
<dbReference type="GO" id="GO:0016989">
    <property type="term" value="F:sigma factor antagonist activity"/>
    <property type="evidence" value="ECO:0007669"/>
    <property type="project" value="TreeGrafter"/>
</dbReference>
<dbReference type="Proteomes" id="UP000307244">
    <property type="component" value="Unassembled WGS sequence"/>
</dbReference>
<feature type="domain" description="Protein FecR C-terminal" evidence="3">
    <location>
        <begin position="324"/>
        <end position="391"/>
    </location>
</feature>
<dbReference type="PANTHER" id="PTHR30273:SF2">
    <property type="entry name" value="PROTEIN FECR"/>
    <property type="match status" value="1"/>
</dbReference>
<keyword evidence="1" id="KW-1133">Transmembrane helix</keyword>
<protein>
    <submittedName>
        <fullName evidence="4">FecR family protein</fullName>
    </submittedName>
</protein>
<dbReference type="AlphaFoldDB" id="A0A4U1CCF6"/>
<evidence type="ECO:0000259" key="3">
    <source>
        <dbReference type="Pfam" id="PF16344"/>
    </source>
</evidence>
<reference evidence="4 5" key="1">
    <citation type="submission" date="2019-04" db="EMBL/GenBank/DDBJ databases">
        <title>Pedobacter sp. RP-3-15 sp. nov., isolated from Arctic soil.</title>
        <authorList>
            <person name="Dahal R.H."/>
            <person name="Kim D.-U."/>
        </authorList>
    </citation>
    <scope>NUCLEOTIDE SEQUENCE [LARGE SCALE GENOMIC DNA]</scope>
    <source>
        <strain evidence="4 5">RP-3-15</strain>
    </source>
</reference>
<evidence type="ECO:0000313" key="5">
    <source>
        <dbReference type="Proteomes" id="UP000307244"/>
    </source>
</evidence>
<dbReference type="PANTHER" id="PTHR30273">
    <property type="entry name" value="PERIPLASMIC SIGNAL SENSOR AND SIGMA FACTOR ACTIVATOR FECR-RELATED"/>
    <property type="match status" value="1"/>
</dbReference>
<gene>
    <name evidence="4" type="ORF">FA047_19020</name>
</gene>
<dbReference type="InterPro" id="IPR032508">
    <property type="entry name" value="FecR_C"/>
</dbReference>
<dbReference type="InterPro" id="IPR012373">
    <property type="entry name" value="Ferrdict_sens_TM"/>
</dbReference>
<feature type="transmembrane region" description="Helical" evidence="1">
    <location>
        <begin position="77"/>
        <end position="95"/>
    </location>
</feature>
<dbReference type="Pfam" id="PF04773">
    <property type="entry name" value="FecR"/>
    <property type="match status" value="1"/>
</dbReference>